<evidence type="ECO:0000313" key="2">
    <source>
        <dbReference type="EMBL" id="MDN3566037.1"/>
    </source>
</evidence>
<feature type="non-terminal residue" evidence="2">
    <location>
        <position position="1"/>
    </location>
</feature>
<sequence length="154" mass="16484">KTRLVMSDETSIPEKRSAPWKGRPRSDNPRNAWVHVRVTADERAKLDEAAERAGLELGPYVVQAALGAPRPRQRRRLQVDRRELASLLGQLGTAGGNLNQLAKVANQAGQLPATEALATVLLDIRTAARAISATLSGQKIDAGEPQPPAEAADA</sequence>
<gene>
    <name evidence="2" type="primary">mobC</name>
    <name evidence="2" type="ORF">QWZ14_16840</name>
</gene>
<accession>A0ABT8A8E5</accession>
<proteinExistence type="predicted"/>
<evidence type="ECO:0000313" key="3">
    <source>
        <dbReference type="Proteomes" id="UP001529369"/>
    </source>
</evidence>
<dbReference type="EMBL" id="JAUFPN010000160">
    <property type="protein sequence ID" value="MDN3566037.1"/>
    <property type="molecule type" value="Genomic_DNA"/>
</dbReference>
<dbReference type="Pfam" id="PF21983">
    <property type="entry name" value="NikA-like"/>
    <property type="match status" value="1"/>
</dbReference>
<reference evidence="3" key="1">
    <citation type="journal article" date="2019" name="Int. J. Syst. Evol. Microbiol.">
        <title>The Global Catalogue of Microorganisms (GCM) 10K type strain sequencing project: providing services to taxonomists for standard genome sequencing and annotation.</title>
        <authorList>
            <consortium name="The Broad Institute Genomics Platform"/>
            <consortium name="The Broad Institute Genome Sequencing Center for Infectious Disease"/>
            <person name="Wu L."/>
            <person name="Ma J."/>
        </authorList>
    </citation>
    <scope>NUCLEOTIDE SEQUENCE [LARGE SCALE GENOMIC DNA]</scope>
    <source>
        <strain evidence="3">CECT 7131</strain>
    </source>
</reference>
<dbReference type="RefSeq" id="WP_290317930.1">
    <property type="nucleotide sequence ID" value="NZ_JAUFPN010000160.1"/>
</dbReference>
<organism evidence="2 3">
    <name type="scientific">Paeniroseomonas aquatica</name>
    <dbReference type="NCBI Taxonomy" id="373043"/>
    <lineage>
        <taxon>Bacteria</taxon>
        <taxon>Pseudomonadati</taxon>
        <taxon>Pseudomonadota</taxon>
        <taxon>Alphaproteobacteria</taxon>
        <taxon>Acetobacterales</taxon>
        <taxon>Acetobacteraceae</taxon>
        <taxon>Paeniroseomonas</taxon>
    </lineage>
</organism>
<dbReference type="InterPro" id="IPR053842">
    <property type="entry name" value="NikA-like"/>
</dbReference>
<keyword evidence="3" id="KW-1185">Reference proteome</keyword>
<dbReference type="Proteomes" id="UP001529369">
    <property type="component" value="Unassembled WGS sequence"/>
</dbReference>
<protein>
    <submittedName>
        <fullName evidence="2">Plasmid mobilization relaxosome protein MobC</fullName>
    </submittedName>
</protein>
<name>A0ABT8A8E5_9PROT</name>
<evidence type="ECO:0000256" key="1">
    <source>
        <dbReference type="SAM" id="MobiDB-lite"/>
    </source>
</evidence>
<feature type="region of interest" description="Disordered" evidence="1">
    <location>
        <begin position="1"/>
        <end position="29"/>
    </location>
</feature>
<comment type="caution">
    <text evidence="2">The sequence shown here is derived from an EMBL/GenBank/DDBJ whole genome shotgun (WGS) entry which is preliminary data.</text>
</comment>